<gene>
    <name evidence="1" type="ORF">OUZ56_010642</name>
</gene>
<proteinExistence type="predicted"/>
<evidence type="ECO:0008006" key="3">
    <source>
        <dbReference type="Google" id="ProtNLM"/>
    </source>
</evidence>
<keyword evidence="2" id="KW-1185">Reference proteome</keyword>
<protein>
    <recommendedName>
        <fullName evidence="3">HAT C-terminal dimerisation domain-containing protein</fullName>
    </recommendedName>
</protein>
<accession>A0ABR0AJ51</accession>
<evidence type="ECO:0000313" key="2">
    <source>
        <dbReference type="Proteomes" id="UP001234178"/>
    </source>
</evidence>
<evidence type="ECO:0000313" key="1">
    <source>
        <dbReference type="EMBL" id="KAK4025142.1"/>
    </source>
</evidence>
<name>A0ABR0AJ51_9CRUS</name>
<dbReference type="Proteomes" id="UP001234178">
    <property type="component" value="Unassembled WGS sequence"/>
</dbReference>
<comment type="caution">
    <text evidence="1">The sequence shown here is derived from an EMBL/GenBank/DDBJ whole genome shotgun (WGS) entry which is preliminary data.</text>
</comment>
<sequence length="131" mass="14934">MKVDDYWKAVLSTLNPCGEPVFPNLTECMYLLLCLPFSNASAESIFDAVYTPNSDVEPYTSHPTKERVFSHLKEVKDDKQNRQETPTTDAILKAKFWMLNEEKSASKIQFPKELVILAKNDVKSNAPIIHE</sequence>
<organism evidence="1 2">
    <name type="scientific">Daphnia magna</name>
    <dbReference type="NCBI Taxonomy" id="35525"/>
    <lineage>
        <taxon>Eukaryota</taxon>
        <taxon>Metazoa</taxon>
        <taxon>Ecdysozoa</taxon>
        <taxon>Arthropoda</taxon>
        <taxon>Crustacea</taxon>
        <taxon>Branchiopoda</taxon>
        <taxon>Diplostraca</taxon>
        <taxon>Cladocera</taxon>
        <taxon>Anomopoda</taxon>
        <taxon>Daphniidae</taxon>
        <taxon>Daphnia</taxon>
    </lineage>
</organism>
<reference evidence="1 2" key="1">
    <citation type="journal article" date="2023" name="Nucleic Acids Res.">
        <title>The hologenome of Daphnia magna reveals possible DNA methylation and microbiome-mediated evolution of the host genome.</title>
        <authorList>
            <person name="Chaturvedi A."/>
            <person name="Li X."/>
            <person name="Dhandapani V."/>
            <person name="Marshall H."/>
            <person name="Kissane S."/>
            <person name="Cuenca-Cambronero M."/>
            <person name="Asole G."/>
            <person name="Calvet F."/>
            <person name="Ruiz-Romero M."/>
            <person name="Marangio P."/>
            <person name="Guigo R."/>
            <person name="Rago D."/>
            <person name="Mirbahai L."/>
            <person name="Eastwood N."/>
            <person name="Colbourne J.K."/>
            <person name="Zhou J."/>
            <person name="Mallon E."/>
            <person name="Orsini L."/>
        </authorList>
    </citation>
    <scope>NUCLEOTIDE SEQUENCE [LARGE SCALE GENOMIC DNA]</scope>
    <source>
        <strain evidence="1">LRV0_1</strain>
    </source>
</reference>
<dbReference type="EMBL" id="JAOYFB010000037">
    <property type="protein sequence ID" value="KAK4025142.1"/>
    <property type="molecule type" value="Genomic_DNA"/>
</dbReference>